<dbReference type="Proteomes" id="UP000287651">
    <property type="component" value="Unassembled WGS sequence"/>
</dbReference>
<sequence>MGGEGSDKKQLHRLKQLHLATKSTPPTFPNGNPPASRGFGLLNMLISLSTRSSRTPRHLLESRTRAGIRQRSTRPLPPPPNRPPHCNSLRAPRHLETALMIALAGPRLAGADRHQIAHEGSDDRIRAHGREANPRIDKSAEKNGEQSYSPSSVCLL</sequence>
<gene>
    <name evidence="2" type="ORF">B296_00051008</name>
</gene>
<feature type="region of interest" description="Disordered" evidence="1">
    <location>
        <begin position="51"/>
        <end position="89"/>
    </location>
</feature>
<feature type="region of interest" description="Disordered" evidence="1">
    <location>
        <begin position="133"/>
        <end position="156"/>
    </location>
</feature>
<dbReference type="AlphaFoldDB" id="A0A426YIR0"/>
<dbReference type="EMBL" id="AMZH03012128">
    <property type="protein sequence ID" value="RRT51613.1"/>
    <property type="molecule type" value="Genomic_DNA"/>
</dbReference>
<evidence type="ECO:0000313" key="3">
    <source>
        <dbReference type="Proteomes" id="UP000287651"/>
    </source>
</evidence>
<reference evidence="2 3" key="1">
    <citation type="journal article" date="2014" name="Agronomy (Basel)">
        <title>A Draft Genome Sequence for Ensete ventricosum, the Drought-Tolerant Tree Against Hunger.</title>
        <authorList>
            <person name="Harrison J."/>
            <person name="Moore K.A."/>
            <person name="Paszkiewicz K."/>
            <person name="Jones T."/>
            <person name="Grant M."/>
            <person name="Ambacheew D."/>
            <person name="Muzemil S."/>
            <person name="Studholme D.J."/>
        </authorList>
    </citation>
    <scope>NUCLEOTIDE SEQUENCE [LARGE SCALE GENOMIC DNA]</scope>
</reference>
<proteinExistence type="predicted"/>
<comment type="caution">
    <text evidence="2">The sequence shown here is derived from an EMBL/GenBank/DDBJ whole genome shotgun (WGS) entry which is preliminary data.</text>
</comment>
<feature type="compositionally biased region" description="Polar residues" evidence="1">
    <location>
        <begin position="145"/>
        <end position="156"/>
    </location>
</feature>
<protein>
    <submittedName>
        <fullName evidence="2">Uncharacterized protein</fullName>
    </submittedName>
</protein>
<feature type="compositionally biased region" description="Basic and acidic residues" evidence="1">
    <location>
        <begin position="133"/>
        <end position="144"/>
    </location>
</feature>
<evidence type="ECO:0000256" key="1">
    <source>
        <dbReference type="SAM" id="MobiDB-lite"/>
    </source>
</evidence>
<evidence type="ECO:0000313" key="2">
    <source>
        <dbReference type="EMBL" id="RRT51613.1"/>
    </source>
</evidence>
<accession>A0A426YIR0</accession>
<organism evidence="2 3">
    <name type="scientific">Ensete ventricosum</name>
    <name type="common">Abyssinian banana</name>
    <name type="synonym">Musa ensete</name>
    <dbReference type="NCBI Taxonomy" id="4639"/>
    <lineage>
        <taxon>Eukaryota</taxon>
        <taxon>Viridiplantae</taxon>
        <taxon>Streptophyta</taxon>
        <taxon>Embryophyta</taxon>
        <taxon>Tracheophyta</taxon>
        <taxon>Spermatophyta</taxon>
        <taxon>Magnoliopsida</taxon>
        <taxon>Liliopsida</taxon>
        <taxon>Zingiberales</taxon>
        <taxon>Musaceae</taxon>
        <taxon>Ensete</taxon>
    </lineage>
</organism>
<feature type="region of interest" description="Disordered" evidence="1">
    <location>
        <begin position="1"/>
        <end position="36"/>
    </location>
</feature>
<name>A0A426YIR0_ENSVE</name>